<dbReference type="EMBL" id="CP144056">
    <property type="protein sequence ID" value="WWD19005.1"/>
    <property type="molecule type" value="Genomic_DNA"/>
</dbReference>
<dbReference type="AlphaFoldDB" id="A0A5M6C1K0"/>
<evidence type="ECO:0000313" key="1">
    <source>
        <dbReference type="EMBL" id="WWD19005.1"/>
    </source>
</evidence>
<accession>A0A5M6C1K0</accession>
<dbReference type="RefSeq" id="XP_031860027.1">
    <property type="nucleotide sequence ID" value="XM_032005780.1"/>
</dbReference>
<gene>
    <name evidence="1" type="ORF">CI109_103462</name>
</gene>
<dbReference type="Proteomes" id="UP000322225">
    <property type="component" value="Chromosome 6"/>
</dbReference>
<dbReference type="KEGG" id="ksn:43589932"/>
<reference evidence="1" key="2">
    <citation type="submission" date="2024-01" db="EMBL/GenBank/DDBJ databases">
        <title>Comparative genomics of Cryptococcus and Kwoniella reveals pathogenesis evolution and contrasting modes of karyotype evolution via chromosome fusion or intercentromeric recombination.</title>
        <authorList>
            <person name="Coelho M.A."/>
            <person name="David-Palma M."/>
            <person name="Shea T."/>
            <person name="Bowers K."/>
            <person name="McGinley-Smith S."/>
            <person name="Mohammad A.W."/>
            <person name="Gnirke A."/>
            <person name="Yurkov A.M."/>
            <person name="Nowrousian M."/>
            <person name="Sun S."/>
            <person name="Cuomo C.A."/>
            <person name="Heitman J."/>
        </authorList>
    </citation>
    <scope>NUCLEOTIDE SEQUENCE</scope>
    <source>
        <strain evidence="1">CBS 12478</strain>
    </source>
</reference>
<evidence type="ECO:0000313" key="2">
    <source>
        <dbReference type="Proteomes" id="UP000322225"/>
    </source>
</evidence>
<protein>
    <submittedName>
        <fullName evidence="1">Uncharacterized protein</fullName>
    </submittedName>
</protein>
<sequence length="429" mass="48899">MTTPAALTFSALSATTGLLFMIWHIWHFDRFRCMLYSRDDWFRAVMCHILFWSVICFLVYTWINVHVIYSEYWVFIPQINKTIVSPWQLWSEGHQRLWRIGLYVMSAGWGFLQGVHLEEFLYWGYLIKSIRTPGGPKTSWIGSGFFKIWVALFVSAFALLLGSVHIETHNLDIMRCYLFLIGSCMSILLAVASVVLCVIFPSFLRTVKRQGATFEVLERLYFFAEINQIRTVCRIVYSICFIILSADGFTKEKKINSTAFWPDVLFLCGQFGLFSATVLSVVVLLPRNMSSESLPPSNEETFHPMVPFKRPLPEGYSAKQFYELGERLNVGHETMAAGLFSANYTNRDGEDENFEMSLTPPSSGSGKTQVEEGIPFAEVADKSKMARMSRMPALPTVVQHFTSPFQTGDTRPTGPTQVYVTSHTVVEKE</sequence>
<organism evidence="1 2">
    <name type="scientific">Kwoniella shandongensis</name>
    <dbReference type="NCBI Taxonomy" id="1734106"/>
    <lineage>
        <taxon>Eukaryota</taxon>
        <taxon>Fungi</taxon>
        <taxon>Dikarya</taxon>
        <taxon>Basidiomycota</taxon>
        <taxon>Agaricomycotina</taxon>
        <taxon>Tremellomycetes</taxon>
        <taxon>Tremellales</taxon>
        <taxon>Cryptococcaceae</taxon>
        <taxon>Kwoniella</taxon>
    </lineage>
</organism>
<keyword evidence="2" id="KW-1185">Reference proteome</keyword>
<proteinExistence type="predicted"/>
<reference evidence="1" key="1">
    <citation type="submission" date="2017-08" db="EMBL/GenBank/DDBJ databases">
        <authorList>
            <person name="Cuomo C."/>
            <person name="Billmyre B."/>
            <person name="Heitman J."/>
        </authorList>
    </citation>
    <scope>NUCLEOTIDE SEQUENCE</scope>
    <source>
        <strain evidence="1">CBS 12478</strain>
    </source>
</reference>
<name>A0A5M6C1K0_9TREE</name>
<dbReference type="GeneID" id="43589932"/>
<dbReference type="OrthoDB" id="2384193at2759"/>